<organism evidence="1 2">
    <name type="scientific">Sulfurivirga caldicuralii</name>
    <dbReference type="NCBI Taxonomy" id="364032"/>
    <lineage>
        <taxon>Bacteria</taxon>
        <taxon>Pseudomonadati</taxon>
        <taxon>Pseudomonadota</taxon>
        <taxon>Gammaproteobacteria</taxon>
        <taxon>Thiotrichales</taxon>
        <taxon>Piscirickettsiaceae</taxon>
        <taxon>Sulfurivirga</taxon>
    </lineage>
</organism>
<accession>A0A1N6F2Q8</accession>
<reference evidence="1 2" key="1">
    <citation type="submission" date="2016-11" db="EMBL/GenBank/DDBJ databases">
        <authorList>
            <person name="Jaros S."/>
            <person name="Januszkiewicz K."/>
            <person name="Wedrychowicz H."/>
        </authorList>
    </citation>
    <scope>NUCLEOTIDE SEQUENCE [LARGE SCALE GENOMIC DNA]</scope>
    <source>
        <strain evidence="1 2">DSM 17737</strain>
    </source>
</reference>
<sequence>MNGWALKLRYARKYWKLLIHLTFKTRHFGVNNRWWVAQPSAIGWQPWQILWGIVTVMPIVRNVQSLKVRSCIGWIPHDECEALGLMR</sequence>
<dbReference type="AlphaFoldDB" id="A0A1N6F2Q8"/>
<evidence type="ECO:0000313" key="1">
    <source>
        <dbReference type="EMBL" id="SIN89509.1"/>
    </source>
</evidence>
<dbReference type="STRING" id="364032.SAMN05443662_0888"/>
<dbReference type="EMBL" id="FSRE01000002">
    <property type="protein sequence ID" value="SIN89509.1"/>
    <property type="molecule type" value="Genomic_DNA"/>
</dbReference>
<dbReference type="RefSeq" id="WP_074201177.1">
    <property type="nucleotide sequence ID" value="NZ_FSRE01000002.1"/>
</dbReference>
<protein>
    <submittedName>
        <fullName evidence="1">Uncharacterized protein</fullName>
    </submittedName>
</protein>
<keyword evidence="2" id="KW-1185">Reference proteome</keyword>
<dbReference type="Proteomes" id="UP000198461">
    <property type="component" value="Unassembled WGS sequence"/>
</dbReference>
<gene>
    <name evidence="1" type="ORF">SAMN05443662_0888</name>
</gene>
<proteinExistence type="predicted"/>
<evidence type="ECO:0000313" key="2">
    <source>
        <dbReference type="Proteomes" id="UP000198461"/>
    </source>
</evidence>
<dbReference type="OrthoDB" id="5612512at2"/>
<name>A0A1N6F2Q8_9GAMM</name>